<sequence>MNSRRHSKFVRPQRALARLVSLILLSFIVHGTTVEAVHRHGTIRPVSETGQSVRDANSGDDGISAPSGCGACLICQLQQNFSTGHTNAFHVSPQPIATHHSTQVSALDISSSIVAPRSGRAPPVAS</sequence>
<evidence type="ECO:0000313" key="1">
    <source>
        <dbReference type="EMBL" id="AAP58550.1"/>
    </source>
</evidence>
<name>Q7X314_9BACT</name>
<protein>
    <recommendedName>
        <fullName evidence="2">DUF2946 domain-containing protein</fullName>
    </recommendedName>
</protein>
<organism evidence="1">
    <name type="scientific">uncultured Acidobacteriota bacterium</name>
    <dbReference type="NCBI Taxonomy" id="171953"/>
    <lineage>
        <taxon>Bacteria</taxon>
        <taxon>Pseudomonadati</taxon>
        <taxon>Acidobacteriota</taxon>
        <taxon>environmental samples</taxon>
    </lineage>
</organism>
<proteinExistence type="predicted"/>
<accession>Q7X314</accession>
<dbReference type="AlphaFoldDB" id="Q7X314"/>
<evidence type="ECO:0008006" key="2">
    <source>
        <dbReference type="Google" id="ProtNLM"/>
    </source>
</evidence>
<dbReference type="EMBL" id="AY281355">
    <property type="protein sequence ID" value="AAP58550.1"/>
    <property type="molecule type" value="Genomic_DNA"/>
</dbReference>
<reference evidence="1" key="1">
    <citation type="journal article" date="2003" name="Mol. Microbiol.">
        <title>Acidobacteria form a coherent but highly diverse group within the bacterial domain: evidence from environmental genomics.</title>
        <authorList>
            <person name="Quaiser A."/>
            <person name="Ochsenreiter T."/>
            <person name="Lanz C."/>
            <person name="Schuster S.C."/>
            <person name="Treusch A.H."/>
            <person name="Eck J."/>
            <person name="Schleper C."/>
        </authorList>
    </citation>
    <scope>NUCLEOTIDE SEQUENCE</scope>
</reference>